<evidence type="ECO:0000313" key="14">
    <source>
        <dbReference type="EMBL" id="CAD9282404.1"/>
    </source>
</evidence>
<dbReference type="EMBL" id="HBGK01022087">
    <property type="protein sequence ID" value="CAD9282404.1"/>
    <property type="molecule type" value="Transcribed_RNA"/>
</dbReference>
<dbReference type="InterPro" id="IPR027059">
    <property type="entry name" value="Coatomer_dsu"/>
</dbReference>
<dbReference type="GO" id="GO:0051645">
    <property type="term" value="P:Golgi localization"/>
    <property type="evidence" value="ECO:0007669"/>
    <property type="project" value="TreeGrafter"/>
</dbReference>
<keyword evidence="4 10" id="KW-0963">Cytoplasm</keyword>
<dbReference type="Pfam" id="PF00928">
    <property type="entry name" value="Adap_comp_sub"/>
    <property type="match status" value="1"/>
</dbReference>
<dbReference type="SUPFAM" id="SSF64356">
    <property type="entry name" value="SNARE-like"/>
    <property type="match status" value="1"/>
</dbReference>
<comment type="similarity">
    <text evidence="1 10">Belongs to the adaptor complexes medium subunit family. Delta-COP subfamily.</text>
</comment>
<comment type="subcellular location">
    <subcellularLocation>
        <location evidence="10 11">Cytoplasm</location>
    </subcellularLocation>
    <subcellularLocation>
        <location evidence="10 11">Cytoplasmic vesicle</location>
        <location evidence="10 11">COPI-coated vesicle membrane</location>
        <topology evidence="10 11">Peripheral membrane protein</topology>
        <orientation evidence="10 11">Cytoplasmic side</orientation>
    </subcellularLocation>
    <subcellularLocation>
        <location evidence="10 11">Golgi apparatus membrane</location>
        <topology evidence="10 11">Peripheral membrane protein</topology>
        <orientation evidence="10 11">Cytoplasmic side</orientation>
    </subcellularLocation>
</comment>
<dbReference type="Gene3D" id="2.60.40.1170">
    <property type="entry name" value="Mu homology domain, subdomain B"/>
    <property type="match status" value="2"/>
</dbReference>
<dbReference type="AlphaFoldDB" id="A0A7S1Y850"/>
<evidence type="ECO:0000256" key="3">
    <source>
        <dbReference type="ARBA" id="ARBA00022448"/>
    </source>
</evidence>
<keyword evidence="6 10" id="KW-0653">Protein transport</keyword>
<dbReference type="GO" id="GO:0030126">
    <property type="term" value="C:COPI vesicle coat"/>
    <property type="evidence" value="ECO:0007669"/>
    <property type="project" value="UniProtKB-UniRule"/>
</dbReference>
<evidence type="ECO:0000256" key="8">
    <source>
        <dbReference type="ARBA" id="ARBA00023136"/>
    </source>
</evidence>
<evidence type="ECO:0000256" key="5">
    <source>
        <dbReference type="ARBA" id="ARBA00022892"/>
    </source>
</evidence>
<evidence type="ECO:0000256" key="10">
    <source>
        <dbReference type="RuleBase" id="RU364018"/>
    </source>
</evidence>
<keyword evidence="8 10" id="KW-0472">Membrane</keyword>
<dbReference type="PANTHER" id="PTHR10121">
    <property type="entry name" value="COATOMER SUBUNIT DELTA"/>
    <property type="match status" value="1"/>
</dbReference>
<keyword evidence="7 10" id="KW-0333">Golgi apparatus</keyword>
<organism evidence="14">
    <name type="scientific">Grammatophora oceanica</name>
    <dbReference type="NCBI Taxonomy" id="210454"/>
    <lineage>
        <taxon>Eukaryota</taxon>
        <taxon>Sar</taxon>
        <taxon>Stramenopiles</taxon>
        <taxon>Ochrophyta</taxon>
        <taxon>Bacillariophyta</taxon>
        <taxon>Fragilariophyceae</taxon>
        <taxon>Fragilariophycidae</taxon>
        <taxon>Rhabdonematales</taxon>
        <taxon>Grammatophoraceae</taxon>
        <taxon>Grammatophora</taxon>
    </lineage>
</organism>
<evidence type="ECO:0000256" key="9">
    <source>
        <dbReference type="ARBA" id="ARBA00023329"/>
    </source>
</evidence>
<evidence type="ECO:0000256" key="4">
    <source>
        <dbReference type="ARBA" id="ARBA00022490"/>
    </source>
</evidence>
<feature type="domain" description="MHD" evidence="13">
    <location>
        <begin position="296"/>
        <end position="537"/>
    </location>
</feature>
<dbReference type="PROSITE" id="PS51072">
    <property type="entry name" value="MHD"/>
    <property type="match status" value="1"/>
</dbReference>
<keyword evidence="3 10" id="KW-0813">Transport</keyword>
<keyword evidence="12" id="KW-0175">Coiled coil</keyword>
<dbReference type="InterPro" id="IPR011012">
    <property type="entry name" value="Longin-like_dom_sf"/>
</dbReference>
<dbReference type="InterPro" id="IPR036168">
    <property type="entry name" value="AP2_Mu_C_sf"/>
</dbReference>
<dbReference type="GO" id="GO:0000139">
    <property type="term" value="C:Golgi membrane"/>
    <property type="evidence" value="ECO:0007669"/>
    <property type="project" value="UniProtKB-SubCell"/>
</dbReference>
<keyword evidence="5 10" id="KW-0931">ER-Golgi transport</keyword>
<dbReference type="FunFam" id="3.30.450.60:FF:000003">
    <property type="entry name" value="Coatomer subunit delta"/>
    <property type="match status" value="1"/>
</dbReference>
<proteinExistence type="inferred from homology"/>
<evidence type="ECO:0000256" key="6">
    <source>
        <dbReference type="ARBA" id="ARBA00022927"/>
    </source>
</evidence>
<dbReference type="InterPro" id="IPR028565">
    <property type="entry name" value="MHD"/>
</dbReference>
<evidence type="ECO:0000256" key="2">
    <source>
        <dbReference type="ARBA" id="ARBA00011775"/>
    </source>
</evidence>
<sequence>MVVLSASVCTKSGKALVSRQFVEMNRLRVEGLLAAFPKLVGHASKTQHTFVETDSVRYVYQPLENHMYLLLITTKGSNIVEDLGTLRLLAKVIPDVAGGFQETAINDHAFDLIFAFDEVLNAGGYKEECTLSSIKTNLEMDSHEEKVAEALRKSKEDNARAEMMQREKDLREAQMAQLRQNLMNGQGLSGITNAAQPGKMAGFGGGGGVSMQGFGSGDGGYDASQYQAPAPAPVAPPPPKVVAKGMKLGGMGSAGKKDSLMAAMAAEDNLFGGKASAADFGLGLAAPAPAAVAAPSTPLTLALEEKITVSMTREGTVEKCEVKGTLTLTANTDAGTHALVAVNKAQLKSMASDWTFATHPKMDKKTYEKEGTLKVKKGGFPMGRGLGILRWSYNGEEAAPLTLNCWPEDEGGSMNVSMELELARPDAVLKDVNILLPLGTTDPPVVESMDGVYKHDPTSGMMCWHFDQVDANTNSTANMEFSIAGSNADAFFPIQIGFRSEALQCPILVTNVTHSENGTVIPNQMTQIFHPDSYTCA</sequence>
<gene>
    <name evidence="14" type="ORF">GOCE00092_LOCUS11315</name>
</gene>
<dbReference type="GO" id="GO:0006888">
    <property type="term" value="P:endoplasmic reticulum to Golgi vesicle-mediated transport"/>
    <property type="evidence" value="ECO:0007669"/>
    <property type="project" value="TreeGrafter"/>
</dbReference>
<accession>A0A7S1Y850</accession>
<dbReference type="CDD" id="cd14830">
    <property type="entry name" value="Delta_COP_N"/>
    <property type="match status" value="1"/>
</dbReference>
<evidence type="ECO:0000256" key="7">
    <source>
        <dbReference type="ARBA" id="ARBA00023034"/>
    </source>
</evidence>
<evidence type="ECO:0000256" key="1">
    <source>
        <dbReference type="ARBA" id="ARBA00010516"/>
    </source>
</evidence>
<dbReference type="PANTHER" id="PTHR10121:SF0">
    <property type="entry name" value="COATOMER SUBUNIT DELTA"/>
    <property type="match status" value="1"/>
</dbReference>
<feature type="coiled-coil region" evidence="12">
    <location>
        <begin position="140"/>
        <end position="181"/>
    </location>
</feature>
<dbReference type="GO" id="GO:0006890">
    <property type="term" value="P:retrograde vesicle-mediated transport, Golgi to endoplasmic reticulum"/>
    <property type="evidence" value="ECO:0007669"/>
    <property type="project" value="UniProtKB-UniRule"/>
</dbReference>
<dbReference type="GO" id="GO:0015031">
    <property type="term" value="P:protein transport"/>
    <property type="evidence" value="ECO:0007669"/>
    <property type="project" value="UniProtKB-KW"/>
</dbReference>
<name>A0A7S1Y850_9STRA</name>
<evidence type="ECO:0000259" key="13">
    <source>
        <dbReference type="PROSITE" id="PS51072"/>
    </source>
</evidence>
<comment type="subunit">
    <text evidence="2 10">Oligomeric complex that consists of at least the alpha, beta, beta', gamma, delta, epsilon and zeta subunits.</text>
</comment>
<reference evidence="14" key="1">
    <citation type="submission" date="2021-01" db="EMBL/GenBank/DDBJ databases">
        <authorList>
            <person name="Corre E."/>
            <person name="Pelletier E."/>
            <person name="Niang G."/>
            <person name="Scheremetjew M."/>
            <person name="Finn R."/>
            <person name="Kale V."/>
            <person name="Holt S."/>
            <person name="Cochrane G."/>
            <person name="Meng A."/>
            <person name="Brown T."/>
            <person name="Cohen L."/>
        </authorList>
    </citation>
    <scope>NUCLEOTIDE SEQUENCE</scope>
    <source>
        <strain evidence="14">CCMP 410</strain>
    </source>
</reference>
<evidence type="ECO:0000256" key="12">
    <source>
        <dbReference type="SAM" id="Coils"/>
    </source>
</evidence>
<evidence type="ECO:0000256" key="11">
    <source>
        <dbReference type="RuleBase" id="RU366052"/>
    </source>
</evidence>
<comment type="function">
    <text evidence="10">The coatomer is a cytosolic protein complex that binds to dilysine motifs and reversibly associates with Golgi non-clathrin-coated vesicles, which further mediate biosynthetic protein transport from the ER, via the Golgi up to the trans Golgi network. Coatomer complex is required for budding from Golgi membranes, and is essential for the retrograde Golgi-to-ER transport of dilysine-tagged proteins.</text>
</comment>
<keyword evidence="9 10" id="KW-0968">Cytoplasmic vesicle</keyword>
<dbReference type="CDD" id="cd09254">
    <property type="entry name" value="AP_delta-COPI_MHD"/>
    <property type="match status" value="1"/>
</dbReference>
<dbReference type="SUPFAM" id="SSF49447">
    <property type="entry name" value="Second domain of Mu2 adaptin subunit (ap50) of ap2 adaptor"/>
    <property type="match status" value="1"/>
</dbReference>
<protein>
    <recommendedName>
        <fullName evidence="10">Coatomer subunit delta</fullName>
    </recommendedName>
</protein>
<dbReference type="Gene3D" id="3.30.450.60">
    <property type="match status" value="1"/>
</dbReference>